<dbReference type="EMBL" id="JAJISD010000020">
    <property type="protein sequence ID" value="MCC8432925.1"/>
    <property type="molecule type" value="Genomic_DNA"/>
</dbReference>
<feature type="compositionally biased region" description="Low complexity" evidence="1">
    <location>
        <begin position="264"/>
        <end position="274"/>
    </location>
</feature>
<dbReference type="RefSeq" id="WP_230554294.1">
    <property type="nucleotide sequence ID" value="NZ_JAJISD010000020.1"/>
</dbReference>
<evidence type="ECO:0000259" key="2">
    <source>
        <dbReference type="PROSITE" id="PS51644"/>
    </source>
</evidence>
<dbReference type="PANTHER" id="PTHR35811">
    <property type="entry name" value="SLR1870 PROTEIN"/>
    <property type="match status" value="1"/>
</dbReference>
<evidence type="ECO:0000256" key="1">
    <source>
        <dbReference type="SAM" id="MobiDB-lite"/>
    </source>
</evidence>
<dbReference type="CDD" id="cd11297">
    <property type="entry name" value="PIN_LabA-like_N_1"/>
    <property type="match status" value="1"/>
</dbReference>
<dbReference type="Pfam" id="PF01936">
    <property type="entry name" value="NYN"/>
    <property type="match status" value="1"/>
</dbReference>
<dbReference type="PROSITE" id="PS51644">
    <property type="entry name" value="HTH_OST"/>
    <property type="match status" value="1"/>
</dbReference>
<dbReference type="Gene3D" id="3.30.420.610">
    <property type="entry name" value="LOTUS domain-like"/>
    <property type="match status" value="1"/>
</dbReference>
<proteinExistence type="predicted"/>
<protein>
    <submittedName>
        <fullName evidence="3">NYN domain-containing protein</fullName>
    </submittedName>
</protein>
<dbReference type="Gene3D" id="3.40.50.1010">
    <property type="entry name" value="5'-nuclease"/>
    <property type="match status" value="1"/>
</dbReference>
<name>A0ABS8L3K5_9HYPH</name>
<evidence type="ECO:0000313" key="4">
    <source>
        <dbReference type="Proteomes" id="UP001198862"/>
    </source>
</evidence>
<dbReference type="InterPro" id="IPR025605">
    <property type="entry name" value="OST-HTH/LOTUS_dom"/>
</dbReference>
<organism evidence="3 4">
    <name type="scientific">Reyranella aquatilis</name>
    <dbReference type="NCBI Taxonomy" id="2035356"/>
    <lineage>
        <taxon>Bacteria</taxon>
        <taxon>Pseudomonadati</taxon>
        <taxon>Pseudomonadota</taxon>
        <taxon>Alphaproteobacteria</taxon>
        <taxon>Hyphomicrobiales</taxon>
        <taxon>Reyranellaceae</taxon>
        <taxon>Reyranella</taxon>
    </lineage>
</organism>
<feature type="region of interest" description="Disordered" evidence="1">
    <location>
        <begin position="228"/>
        <end position="274"/>
    </location>
</feature>
<reference evidence="3 4" key="1">
    <citation type="submission" date="2021-11" db="EMBL/GenBank/DDBJ databases">
        <authorList>
            <person name="Lee D.-H."/>
            <person name="Kim S.-B."/>
        </authorList>
    </citation>
    <scope>NUCLEOTIDE SEQUENCE [LARGE SCALE GENOMIC DNA]</scope>
    <source>
        <strain evidence="3 4">KCTC 52223</strain>
    </source>
</reference>
<sequence>MADDNRPRRFAVLIDADNTSPRIAAGLFEEIAKFGEASVRRIYGDFSSTRLKSWAEILQKYAIDPYQQFAYTSGKNASDIALVIDAMDLLHSRRFDGFCLVSSDSDFTRLASRLREEGADVYGFGAQKTPESFRQACRRFIYTENLVPEAAATTTGESQAPSSLQPASAAVPFLAKAIAQMESEDGWVSLGAVGQRLANIASDFDPRTYGFRKLSDLIRKTGAFDMDQPDGRTVRIRAKPVKAPDAAPAAGRTAGRGRGRRRAGTGAPPRSQSA</sequence>
<dbReference type="Pfam" id="PF12872">
    <property type="entry name" value="OST-HTH"/>
    <property type="match status" value="1"/>
</dbReference>
<dbReference type="InterPro" id="IPR041966">
    <property type="entry name" value="LOTUS-like"/>
</dbReference>
<dbReference type="CDD" id="cd10146">
    <property type="entry name" value="LabA_like_C"/>
    <property type="match status" value="1"/>
</dbReference>
<accession>A0ABS8L3K5</accession>
<dbReference type="InterPro" id="IPR021139">
    <property type="entry name" value="NYN"/>
</dbReference>
<feature type="domain" description="HTH OST-type" evidence="2">
    <location>
        <begin position="166"/>
        <end position="240"/>
    </location>
</feature>
<comment type="caution">
    <text evidence="3">The sequence shown here is derived from an EMBL/GenBank/DDBJ whole genome shotgun (WGS) entry which is preliminary data.</text>
</comment>
<gene>
    <name evidence="3" type="ORF">LJ725_28485</name>
</gene>
<dbReference type="PANTHER" id="PTHR35811:SF1">
    <property type="entry name" value="HTH OST-TYPE DOMAIN-CONTAINING PROTEIN"/>
    <property type="match status" value="1"/>
</dbReference>
<evidence type="ECO:0000313" key="3">
    <source>
        <dbReference type="EMBL" id="MCC8432925.1"/>
    </source>
</evidence>
<keyword evidence="4" id="KW-1185">Reference proteome</keyword>
<dbReference type="Proteomes" id="UP001198862">
    <property type="component" value="Unassembled WGS sequence"/>
</dbReference>